<reference evidence="1 2" key="1">
    <citation type="journal article" date="2006" name="Science">
        <title>The genome of black cottonwood, Populus trichocarpa (Torr. &amp; Gray).</title>
        <authorList>
            <person name="Tuskan G.A."/>
            <person name="Difazio S."/>
            <person name="Jansson S."/>
            <person name="Bohlmann J."/>
            <person name="Grigoriev I."/>
            <person name="Hellsten U."/>
            <person name="Putnam N."/>
            <person name="Ralph S."/>
            <person name="Rombauts S."/>
            <person name="Salamov A."/>
            <person name="Schein J."/>
            <person name="Sterck L."/>
            <person name="Aerts A."/>
            <person name="Bhalerao R.R."/>
            <person name="Bhalerao R.P."/>
            <person name="Blaudez D."/>
            <person name="Boerjan W."/>
            <person name="Brun A."/>
            <person name="Brunner A."/>
            <person name="Busov V."/>
            <person name="Campbell M."/>
            <person name="Carlson J."/>
            <person name="Chalot M."/>
            <person name="Chapman J."/>
            <person name="Chen G.L."/>
            <person name="Cooper D."/>
            <person name="Coutinho P.M."/>
            <person name="Couturier J."/>
            <person name="Covert S."/>
            <person name="Cronk Q."/>
            <person name="Cunningham R."/>
            <person name="Davis J."/>
            <person name="Degroeve S."/>
            <person name="Dejardin A."/>
            <person name="Depamphilis C."/>
            <person name="Detter J."/>
            <person name="Dirks B."/>
            <person name="Dubchak I."/>
            <person name="Duplessis S."/>
            <person name="Ehlting J."/>
            <person name="Ellis B."/>
            <person name="Gendler K."/>
            <person name="Goodstein D."/>
            <person name="Gribskov M."/>
            <person name="Grimwood J."/>
            <person name="Groover A."/>
            <person name="Gunter L."/>
            <person name="Hamberger B."/>
            <person name="Heinze B."/>
            <person name="Helariutta Y."/>
            <person name="Henrissat B."/>
            <person name="Holligan D."/>
            <person name="Holt R."/>
            <person name="Huang W."/>
            <person name="Islam-Faridi N."/>
            <person name="Jones S."/>
            <person name="Jones-Rhoades M."/>
            <person name="Jorgensen R."/>
            <person name="Joshi C."/>
            <person name="Kangasjarvi J."/>
            <person name="Karlsson J."/>
            <person name="Kelleher C."/>
            <person name="Kirkpatrick R."/>
            <person name="Kirst M."/>
            <person name="Kohler A."/>
            <person name="Kalluri U."/>
            <person name="Larimer F."/>
            <person name="Leebens-Mack J."/>
            <person name="Leple J.C."/>
            <person name="Locascio P."/>
            <person name="Lou Y."/>
            <person name="Lucas S."/>
            <person name="Martin F."/>
            <person name="Montanini B."/>
            <person name="Napoli C."/>
            <person name="Nelson D.R."/>
            <person name="Nelson C."/>
            <person name="Nieminen K."/>
            <person name="Nilsson O."/>
            <person name="Pereda V."/>
            <person name="Peter G."/>
            <person name="Philippe R."/>
            <person name="Pilate G."/>
            <person name="Poliakov A."/>
            <person name="Razumovskaya J."/>
            <person name="Richardson P."/>
            <person name="Rinaldi C."/>
            <person name="Ritland K."/>
            <person name="Rouze P."/>
            <person name="Ryaboy D."/>
            <person name="Schmutz J."/>
            <person name="Schrader J."/>
            <person name="Segerman B."/>
            <person name="Shin H."/>
            <person name="Siddiqui A."/>
            <person name="Sterky F."/>
            <person name="Terry A."/>
            <person name="Tsai C.J."/>
            <person name="Uberbacher E."/>
            <person name="Unneberg P."/>
            <person name="Vahala J."/>
            <person name="Wall K."/>
            <person name="Wessler S."/>
            <person name="Yang G."/>
            <person name="Yin T."/>
            <person name="Douglas C."/>
            <person name="Marra M."/>
            <person name="Sandberg G."/>
            <person name="Van de Peer Y."/>
            <person name="Rokhsar D."/>
        </authorList>
    </citation>
    <scope>NUCLEOTIDE SEQUENCE [LARGE SCALE GENOMIC DNA]</scope>
    <source>
        <strain evidence="2">cv. Nisqually</strain>
    </source>
</reference>
<evidence type="ECO:0000313" key="2">
    <source>
        <dbReference type="Proteomes" id="UP000006729"/>
    </source>
</evidence>
<evidence type="ECO:0000313" key="1">
    <source>
        <dbReference type="EMBL" id="RQO98778.1"/>
    </source>
</evidence>
<dbReference type="EMBL" id="CM009302">
    <property type="protein sequence ID" value="RQO98778.1"/>
    <property type="molecule type" value="Genomic_DNA"/>
</dbReference>
<name>A0A3N7HDE8_POPTR</name>
<protein>
    <submittedName>
        <fullName evidence="1">Uncharacterized protein</fullName>
    </submittedName>
</protein>
<dbReference type="Proteomes" id="UP000006729">
    <property type="component" value="Chromosome 13"/>
</dbReference>
<dbReference type="AlphaFoldDB" id="A0A3N7HDE8"/>
<accession>A0A3N7HDE8</accession>
<sequence length="47" mass="5301">MISSSLTIYSACETLKSIHLKALLCKTQQLTDYLRQINYCPCGFTSL</sequence>
<proteinExistence type="predicted"/>
<gene>
    <name evidence="1" type="ORF">POPTR_013G003660</name>
</gene>
<dbReference type="InParanoid" id="A0A3N7HDE8"/>
<keyword evidence="2" id="KW-1185">Reference proteome</keyword>
<organism evidence="1 2">
    <name type="scientific">Populus trichocarpa</name>
    <name type="common">Western balsam poplar</name>
    <name type="synonym">Populus balsamifera subsp. trichocarpa</name>
    <dbReference type="NCBI Taxonomy" id="3694"/>
    <lineage>
        <taxon>Eukaryota</taxon>
        <taxon>Viridiplantae</taxon>
        <taxon>Streptophyta</taxon>
        <taxon>Embryophyta</taxon>
        <taxon>Tracheophyta</taxon>
        <taxon>Spermatophyta</taxon>
        <taxon>Magnoliopsida</taxon>
        <taxon>eudicotyledons</taxon>
        <taxon>Gunneridae</taxon>
        <taxon>Pentapetalae</taxon>
        <taxon>rosids</taxon>
        <taxon>fabids</taxon>
        <taxon>Malpighiales</taxon>
        <taxon>Salicaceae</taxon>
        <taxon>Saliceae</taxon>
        <taxon>Populus</taxon>
    </lineage>
</organism>